<comment type="caution">
    <text evidence="2">The sequence shown here is derived from an EMBL/GenBank/DDBJ whole genome shotgun (WGS) entry which is preliminary data.</text>
</comment>
<sequence>MLRISLPVRTLLLAALTLAPVSQSIAAPLPLVGIPLTSSQQVDVKNIDLTNEQGWKQAQSRIEDAAQAVCSVSSPMDMTTLDDISNCVQSAKENALADLRDIRTNQRRDHRVGHVLLAARPVAAPHG</sequence>
<evidence type="ECO:0008006" key="4">
    <source>
        <dbReference type="Google" id="ProtNLM"/>
    </source>
</evidence>
<feature type="chain" id="PRO_5046573570" description="UrcA family protein" evidence="1">
    <location>
        <begin position="27"/>
        <end position="127"/>
    </location>
</feature>
<dbReference type="InterPro" id="IPR030972">
    <property type="entry name" value="UrcA_uranyl"/>
</dbReference>
<evidence type="ECO:0000313" key="2">
    <source>
        <dbReference type="EMBL" id="GLQ58771.1"/>
    </source>
</evidence>
<protein>
    <recommendedName>
        <fullName evidence="4">UrcA family protein</fullName>
    </recommendedName>
</protein>
<dbReference type="Proteomes" id="UP001156613">
    <property type="component" value="Unassembled WGS sequence"/>
</dbReference>
<dbReference type="NCBIfam" id="TIGR04433">
    <property type="entry name" value="UrcA_uranyl"/>
    <property type="match status" value="1"/>
</dbReference>
<evidence type="ECO:0000256" key="1">
    <source>
        <dbReference type="SAM" id="SignalP"/>
    </source>
</evidence>
<organism evidence="2 3">
    <name type="scientific">Gluconobacter japonicus</name>
    <dbReference type="NCBI Taxonomy" id="376620"/>
    <lineage>
        <taxon>Bacteria</taxon>
        <taxon>Pseudomonadati</taxon>
        <taxon>Pseudomonadota</taxon>
        <taxon>Alphaproteobacteria</taxon>
        <taxon>Acetobacterales</taxon>
        <taxon>Acetobacteraceae</taxon>
        <taxon>Gluconobacter</taxon>
    </lineage>
</organism>
<proteinExistence type="predicted"/>
<accession>A0ABQ5WGU1</accession>
<feature type="signal peptide" evidence="1">
    <location>
        <begin position="1"/>
        <end position="26"/>
    </location>
</feature>
<dbReference type="RefSeq" id="WP_062504460.1">
    <property type="nucleotide sequence ID" value="NZ_BEWO01000009.1"/>
</dbReference>
<gene>
    <name evidence="2" type="ORF">GCM10010937_05740</name>
</gene>
<keyword evidence="3" id="KW-1185">Reference proteome</keyword>
<evidence type="ECO:0000313" key="3">
    <source>
        <dbReference type="Proteomes" id="UP001156613"/>
    </source>
</evidence>
<name>A0ABQ5WGU1_GLUJA</name>
<dbReference type="EMBL" id="BSNT01000016">
    <property type="protein sequence ID" value="GLQ58771.1"/>
    <property type="molecule type" value="Genomic_DNA"/>
</dbReference>
<keyword evidence="1" id="KW-0732">Signal</keyword>
<reference evidence="3" key="1">
    <citation type="journal article" date="2019" name="Int. J. Syst. Evol. Microbiol.">
        <title>The Global Catalogue of Microorganisms (GCM) 10K type strain sequencing project: providing services to taxonomists for standard genome sequencing and annotation.</title>
        <authorList>
            <consortium name="The Broad Institute Genomics Platform"/>
            <consortium name="The Broad Institute Genome Sequencing Center for Infectious Disease"/>
            <person name="Wu L."/>
            <person name="Ma J."/>
        </authorList>
    </citation>
    <scope>NUCLEOTIDE SEQUENCE [LARGE SCALE GENOMIC DNA]</scope>
    <source>
        <strain evidence="3">NBRC 3271</strain>
    </source>
</reference>